<keyword evidence="2" id="KW-1185">Reference proteome</keyword>
<evidence type="ECO:0000313" key="2">
    <source>
        <dbReference type="Proteomes" id="UP000622552"/>
    </source>
</evidence>
<dbReference type="Proteomes" id="UP000622552">
    <property type="component" value="Unassembled WGS sequence"/>
</dbReference>
<dbReference type="EMBL" id="JADOUF010000001">
    <property type="protein sequence ID" value="MBG6137508.1"/>
    <property type="molecule type" value="Genomic_DNA"/>
</dbReference>
<organism evidence="1 2">
    <name type="scientific">Longispora fulva</name>
    <dbReference type="NCBI Taxonomy" id="619741"/>
    <lineage>
        <taxon>Bacteria</taxon>
        <taxon>Bacillati</taxon>
        <taxon>Actinomycetota</taxon>
        <taxon>Actinomycetes</taxon>
        <taxon>Micromonosporales</taxon>
        <taxon>Micromonosporaceae</taxon>
        <taxon>Longispora</taxon>
    </lineage>
</organism>
<accession>A0A8J7GBN0</accession>
<reference evidence="1" key="1">
    <citation type="submission" date="2020-11" db="EMBL/GenBank/DDBJ databases">
        <title>Sequencing the genomes of 1000 actinobacteria strains.</title>
        <authorList>
            <person name="Klenk H.-P."/>
        </authorList>
    </citation>
    <scope>NUCLEOTIDE SEQUENCE</scope>
    <source>
        <strain evidence="1">DSM 45356</strain>
    </source>
</reference>
<name>A0A8J7GBN0_9ACTN</name>
<gene>
    <name evidence="1" type="ORF">IW245_003702</name>
</gene>
<evidence type="ECO:0000313" key="1">
    <source>
        <dbReference type="EMBL" id="MBG6137508.1"/>
    </source>
</evidence>
<comment type="caution">
    <text evidence="1">The sequence shown here is derived from an EMBL/GenBank/DDBJ whole genome shotgun (WGS) entry which is preliminary data.</text>
</comment>
<proteinExistence type="predicted"/>
<sequence length="86" mass="9783">MSRKPVNKKPTRTDVLKTLAKGGERLLTRDQLLCLIPRGRGETWNAFLRNVMCAVVDTDKRVIRVKFLNESETVLRAPWGSLMSAK</sequence>
<dbReference type="AlphaFoldDB" id="A0A8J7GBN0"/>
<protein>
    <submittedName>
        <fullName evidence="1">Uncharacterized protein</fullName>
    </submittedName>
</protein>